<dbReference type="AlphaFoldDB" id="A0A382PMP5"/>
<dbReference type="EMBL" id="UINC01107697">
    <property type="protein sequence ID" value="SVC73262.1"/>
    <property type="molecule type" value="Genomic_DNA"/>
</dbReference>
<proteinExistence type="predicted"/>
<protein>
    <submittedName>
        <fullName evidence="1">Uncharacterized protein</fullName>
    </submittedName>
</protein>
<name>A0A382PMP5_9ZZZZ</name>
<sequence length="29" mass="3384">MTTPEMKLLVSSLTRGELYQTQSQKILMR</sequence>
<organism evidence="1">
    <name type="scientific">marine metagenome</name>
    <dbReference type="NCBI Taxonomy" id="408172"/>
    <lineage>
        <taxon>unclassified sequences</taxon>
        <taxon>metagenomes</taxon>
        <taxon>ecological metagenomes</taxon>
    </lineage>
</organism>
<accession>A0A382PMP5</accession>
<gene>
    <name evidence="1" type="ORF">METZ01_LOCUS326116</name>
</gene>
<reference evidence="1" key="1">
    <citation type="submission" date="2018-05" db="EMBL/GenBank/DDBJ databases">
        <authorList>
            <person name="Lanie J.A."/>
            <person name="Ng W.-L."/>
            <person name="Kazmierczak K.M."/>
            <person name="Andrzejewski T.M."/>
            <person name="Davidsen T.M."/>
            <person name="Wayne K.J."/>
            <person name="Tettelin H."/>
            <person name="Glass J.I."/>
            <person name="Rusch D."/>
            <person name="Podicherti R."/>
            <person name="Tsui H.-C.T."/>
            <person name="Winkler M.E."/>
        </authorList>
    </citation>
    <scope>NUCLEOTIDE SEQUENCE</scope>
</reference>
<evidence type="ECO:0000313" key="1">
    <source>
        <dbReference type="EMBL" id="SVC73262.1"/>
    </source>
</evidence>